<sequence length="176" mass="18978">MHRVKDVNYPDAMFPVWRYHPFFTNSDLPIVDADIVHRNHAIVETVFADLIDGPLAHVPSGRFGANSAWVLCAAITHNLLRAAGTLCGGSHAVARGATCADTWSTSPSDSPDQHGQRPRPIRQTSTQTSTSPDHPLATAGPMQNALAQRHRIRTIGSGLTGHRGCPGLDQGTTWMS</sequence>
<dbReference type="KEGG" id="rha:RHA1_ro10222"/>
<evidence type="ECO:0000313" key="2">
    <source>
        <dbReference type="EMBL" id="ABH00415.1"/>
    </source>
</evidence>
<feature type="compositionally biased region" description="Polar residues" evidence="1">
    <location>
        <begin position="122"/>
        <end position="132"/>
    </location>
</feature>
<dbReference type="HOGENOM" id="CLU_1523998_0_0_11"/>
<feature type="compositionally biased region" description="Low complexity" evidence="1">
    <location>
        <begin position="101"/>
        <end position="110"/>
    </location>
</feature>
<organism evidence="2 3">
    <name type="scientific">Rhodococcus jostii (strain RHA1)</name>
    <dbReference type="NCBI Taxonomy" id="101510"/>
    <lineage>
        <taxon>Bacteria</taxon>
        <taxon>Bacillati</taxon>
        <taxon>Actinomycetota</taxon>
        <taxon>Actinomycetes</taxon>
        <taxon>Mycobacteriales</taxon>
        <taxon>Nocardiaceae</taxon>
        <taxon>Rhodococcus</taxon>
    </lineage>
</organism>
<feature type="region of interest" description="Disordered" evidence="1">
    <location>
        <begin position="101"/>
        <end position="176"/>
    </location>
</feature>
<dbReference type="Proteomes" id="UP000008710">
    <property type="component" value="Plasmid pRHL2"/>
</dbReference>
<gene>
    <name evidence="2" type="ordered locus">RHA1_ro10222</name>
</gene>
<evidence type="ECO:0000313" key="3">
    <source>
        <dbReference type="Proteomes" id="UP000008710"/>
    </source>
</evidence>
<evidence type="ECO:0000256" key="1">
    <source>
        <dbReference type="SAM" id="MobiDB-lite"/>
    </source>
</evidence>
<dbReference type="AlphaFoldDB" id="Q0RWC1"/>
<reference evidence="3" key="1">
    <citation type="journal article" date="2006" name="Proc. Natl. Acad. Sci. U.S.A.">
        <title>The complete genome of Rhodococcus sp. RHA1 provides insights into a catabolic powerhouse.</title>
        <authorList>
            <person name="McLeod M.P."/>
            <person name="Warren R.L."/>
            <person name="Hsiao W.W.L."/>
            <person name="Araki N."/>
            <person name="Myhre M."/>
            <person name="Fernandes C."/>
            <person name="Miyazawa D."/>
            <person name="Wong W."/>
            <person name="Lillquist A.L."/>
            <person name="Wang D."/>
            <person name="Dosanjh M."/>
            <person name="Hara H."/>
            <person name="Petrescu A."/>
            <person name="Morin R.D."/>
            <person name="Yang G."/>
            <person name="Stott J.M."/>
            <person name="Schein J.E."/>
            <person name="Shin H."/>
            <person name="Smailus D."/>
            <person name="Siddiqui A.S."/>
            <person name="Marra M.A."/>
            <person name="Jones S.J.M."/>
            <person name="Holt R."/>
            <person name="Brinkman F.S.L."/>
            <person name="Miyauchi K."/>
            <person name="Fukuda M."/>
            <person name="Davies J.E."/>
            <person name="Mohn W.W."/>
            <person name="Eltis L.D."/>
        </authorList>
    </citation>
    <scope>NUCLEOTIDE SEQUENCE [LARGE SCALE GENOMIC DNA]</scope>
    <source>
        <strain evidence="3">RHA1</strain>
    </source>
</reference>
<name>Q0RWC1_RHOJR</name>
<geneLocation type="plasmid" evidence="2 3">
    <name>pRHL2</name>
</geneLocation>
<proteinExistence type="predicted"/>
<dbReference type="EMBL" id="CP000433">
    <property type="protein sequence ID" value="ABH00415.1"/>
    <property type="molecule type" value="Genomic_DNA"/>
</dbReference>
<protein>
    <submittedName>
        <fullName evidence="2">Possible transposase</fullName>
    </submittedName>
</protein>
<accession>Q0RWC1</accession>
<keyword evidence="2" id="KW-0614">Plasmid</keyword>